<keyword evidence="9" id="KW-1185">Reference proteome</keyword>
<gene>
    <name evidence="8" type="ORF">RclHR1_04070012</name>
</gene>
<dbReference type="Gene3D" id="1.20.1540.10">
    <property type="entry name" value="Rhomboid-like"/>
    <property type="match status" value="1"/>
</dbReference>
<feature type="compositionally biased region" description="Polar residues" evidence="5">
    <location>
        <begin position="332"/>
        <end position="354"/>
    </location>
</feature>
<feature type="region of interest" description="Disordered" evidence="5">
    <location>
        <begin position="274"/>
        <end position="363"/>
    </location>
</feature>
<evidence type="ECO:0000256" key="6">
    <source>
        <dbReference type="SAM" id="Phobius"/>
    </source>
</evidence>
<evidence type="ECO:0000313" key="8">
    <source>
        <dbReference type="EMBL" id="GBC01110.1"/>
    </source>
</evidence>
<organism evidence="8 9">
    <name type="scientific">Rhizophagus clarus</name>
    <dbReference type="NCBI Taxonomy" id="94130"/>
    <lineage>
        <taxon>Eukaryota</taxon>
        <taxon>Fungi</taxon>
        <taxon>Fungi incertae sedis</taxon>
        <taxon>Mucoromycota</taxon>
        <taxon>Glomeromycotina</taxon>
        <taxon>Glomeromycetes</taxon>
        <taxon>Glomerales</taxon>
        <taxon>Glomeraceae</taxon>
        <taxon>Rhizophagus</taxon>
    </lineage>
</organism>
<dbReference type="GO" id="GO:0004252">
    <property type="term" value="F:serine-type endopeptidase activity"/>
    <property type="evidence" value="ECO:0007669"/>
    <property type="project" value="InterPro"/>
</dbReference>
<name>A0A2Z6RVV4_9GLOM</name>
<feature type="transmembrane region" description="Helical" evidence="6">
    <location>
        <begin position="137"/>
        <end position="154"/>
    </location>
</feature>
<dbReference type="InterPro" id="IPR022764">
    <property type="entry name" value="Peptidase_S54_rhomboid_dom"/>
</dbReference>
<protein>
    <recommendedName>
        <fullName evidence="7">Peptidase S54 rhomboid domain-containing protein</fullName>
    </recommendedName>
</protein>
<dbReference type="PANTHER" id="PTHR11009">
    <property type="entry name" value="DER1-LIKE PROTEIN, DERLIN"/>
    <property type="match status" value="1"/>
</dbReference>
<accession>A0A2Z6RVV4</accession>
<feature type="transmembrane region" description="Helical" evidence="6">
    <location>
        <begin position="20"/>
        <end position="42"/>
    </location>
</feature>
<dbReference type="Proteomes" id="UP000247702">
    <property type="component" value="Unassembled WGS sequence"/>
</dbReference>
<feature type="transmembrane region" description="Helical" evidence="6">
    <location>
        <begin position="166"/>
        <end position="187"/>
    </location>
</feature>
<evidence type="ECO:0000256" key="1">
    <source>
        <dbReference type="ARBA" id="ARBA00004141"/>
    </source>
</evidence>
<dbReference type="Pfam" id="PF01694">
    <property type="entry name" value="Rhomboid"/>
    <property type="match status" value="1"/>
</dbReference>
<dbReference type="InterPro" id="IPR035952">
    <property type="entry name" value="Rhomboid-like_sf"/>
</dbReference>
<dbReference type="AlphaFoldDB" id="A0A2Z6RVV4"/>
<dbReference type="STRING" id="94130.A0A2Z6RVV4"/>
<dbReference type="GO" id="GO:0016020">
    <property type="term" value="C:membrane"/>
    <property type="evidence" value="ECO:0007669"/>
    <property type="project" value="UniProtKB-SubCell"/>
</dbReference>
<comment type="caution">
    <text evidence="8">The sequence shown here is derived from an EMBL/GenBank/DDBJ whole genome shotgun (WGS) entry which is preliminary data.</text>
</comment>
<reference evidence="8 9" key="1">
    <citation type="submission" date="2017-11" db="EMBL/GenBank/DDBJ databases">
        <title>The genome of Rhizophagus clarus HR1 reveals common genetic basis of auxotrophy among arbuscular mycorrhizal fungi.</title>
        <authorList>
            <person name="Kobayashi Y."/>
        </authorList>
    </citation>
    <scope>NUCLEOTIDE SEQUENCE [LARGE SCALE GENOMIC DNA]</scope>
    <source>
        <strain evidence="8 9">HR1</strain>
    </source>
</reference>
<keyword evidence="4 6" id="KW-0472">Membrane</keyword>
<feature type="transmembrane region" description="Helical" evidence="6">
    <location>
        <begin position="193"/>
        <end position="214"/>
    </location>
</feature>
<keyword evidence="3 6" id="KW-1133">Transmembrane helix</keyword>
<comment type="subcellular location">
    <subcellularLocation>
        <location evidence="1">Membrane</location>
        <topology evidence="1">Multi-pass membrane protein</topology>
    </subcellularLocation>
</comment>
<feature type="transmembrane region" description="Helical" evidence="6">
    <location>
        <begin position="86"/>
        <end position="104"/>
    </location>
</feature>
<dbReference type="SUPFAM" id="SSF144091">
    <property type="entry name" value="Rhomboid-like"/>
    <property type="match status" value="1"/>
</dbReference>
<feature type="transmembrane region" description="Helical" evidence="6">
    <location>
        <begin position="54"/>
        <end position="74"/>
    </location>
</feature>
<feature type="domain" description="Peptidase S54 rhomboid" evidence="7">
    <location>
        <begin position="68"/>
        <end position="210"/>
    </location>
</feature>
<feature type="compositionally biased region" description="Polar residues" evidence="5">
    <location>
        <begin position="305"/>
        <end position="324"/>
    </location>
</feature>
<sequence>MTEVRRNIPSFSTVTSSFKSYITSLPLLTTTITCISILLYVFEYVYKALFSNTIYNLLSLSPVSFFNGQVWRLVTFPYPSDSLGNILFNLLAFLPLSTAIEHTIGTLEYYYILMTIFTILSGSLYLLGSLIFDYKDVNIGGLSIWMFGVVVWESRELAGRERDIFGLFRVPAHFYPVVLLLLMEILFPPNWFASHLCGLFAGYFYSFGYLSCIIPPPGYFSNLENKFSYLSNLRGFVKADEGSRGGWWLPLWSQDVDGLEDSLEFPIHSNNGSGAIIGGDEDDHGIRDNNVRDSGHVSGDDDDNTLLNPTSATPQNARSVSPEISTPVFVVPSSNESSRANSPQPRDNSPLTDNRNSEDPLKITTTTQISNDIEFDSLLHQDISSKDIKLVSDD</sequence>
<feature type="compositionally biased region" description="Basic and acidic residues" evidence="5">
    <location>
        <begin position="284"/>
        <end position="299"/>
    </location>
</feature>
<evidence type="ECO:0000259" key="7">
    <source>
        <dbReference type="Pfam" id="PF01694"/>
    </source>
</evidence>
<evidence type="ECO:0000313" key="9">
    <source>
        <dbReference type="Proteomes" id="UP000247702"/>
    </source>
</evidence>
<feature type="transmembrane region" description="Helical" evidence="6">
    <location>
        <begin position="111"/>
        <end position="131"/>
    </location>
</feature>
<keyword evidence="2 6" id="KW-0812">Transmembrane</keyword>
<dbReference type="EMBL" id="BEXD01003413">
    <property type="protein sequence ID" value="GBC01110.1"/>
    <property type="molecule type" value="Genomic_DNA"/>
</dbReference>
<evidence type="ECO:0000256" key="4">
    <source>
        <dbReference type="ARBA" id="ARBA00023136"/>
    </source>
</evidence>
<evidence type="ECO:0000256" key="5">
    <source>
        <dbReference type="SAM" id="MobiDB-lite"/>
    </source>
</evidence>
<evidence type="ECO:0000256" key="3">
    <source>
        <dbReference type="ARBA" id="ARBA00022989"/>
    </source>
</evidence>
<proteinExistence type="predicted"/>
<evidence type="ECO:0000256" key="2">
    <source>
        <dbReference type="ARBA" id="ARBA00022692"/>
    </source>
</evidence>